<name>A0A2K8T9N6_9NOSO</name>
<sequence length="47" mass="5502">MIRNCLFFSRLGHRGDREFCRRSDRPIFIGQFVVLKAQHSHSLIGEA</sequence>
<gene>
    <name evidence="1" type="ORF">COO91_10593</name>
</gene>
<proteinExistence type="predicted"/>
<evidence type="ECO:0000313" key="1">
    <source>
        <dbReference type="EMBL" id="AUB44370.1"/>
    </source>
</evidence>
<keyword evidence="1" id="KW-0614">Plasmid</keyword>
<geneLocation type="plasmid" evidence="2">
    <name>pnfsy08</name>
</geneLocation>
<dbReference type="KEGG" id="nfl:COO91_10593"/>
<organism evidence="1 2">
    <name type="scientific">Nostoc flagelliforme CCNUN1</name>
    <dbReference type="NCBI Taxonomy" id="2038116"/>
    <lineage>
        <taxon>Bacteria</taxon>
        <taxon>Bacillati</taxon>
        <taxon>Cyanobacteriota</taxon>
        <taxon>Cyanophyceae</taxon>
        <taxon>Nostocales</taxon>
        <taxon>Nostocaceae</taxon>
        <taxon>Nostoc</taxon>
    </lineage>
</organism>
<accession>A0A2K8T9N6</accession>
<protein>
    <submittedName>
        <fullName evidence="1">Uncharacterized protein</fullName>
    </submittedName>
</protein>
<dbReference type="AlphaFoldDB" id="A0A2K8T9N6"/>
<keyword evidence="2" id="KW-1185">Reference proteome</keyword>
<evidence type="ECO:0000313" key="2">
    <source>
        <dbReference type="Proteomes" id="UP000232003"/>
    </source>
</evidence>
<dbReference type="Proteomes" id="UP000232003">
    <property type="component" value="Plasmid pNFSY08"/>
</dbReference>
<reference evidence="1 2" key="1">
    <citation type="submission" date="2017-11" db="EMBL/GenBank/DDBJ databases">
        <title>Complete genome of a free-living desiccation-tolerant cyanobacterium and its photosynthetic adaptation to extreme terrestrial habitat.</title>
        <authorList>
            <person name="Shang J."/>
        </authorList>
    </citation>
    <scope>NUCLEOTIDE SEQUENCE [LARGE SCALE GENOMIC DNA]</scope>
    <source>
        <strain evidence="1 2">CCNUN1</strain>
        <plasmid evidence="2">pnfsy08</plasmid>
    </source>
</reference>
<dbReference type="EMBL" id="CP024793">
    <property type="protein sequence ID" value="AUB44370.1"/>
    <property type="molecule type" value="Genomic_DNA"/>
</dbReference>